<keyword evidence="4" id="KW-1003">Cell membrane</keyword>
<evidence type="ECO:0000256" key="11">
    <source>
        <dbReference type="SAM" id="Phobius"/>
    </source>
</evidence>
<dbReference type="InterPro" id="IPR003849">
    <property type="entry name" value="Preprotein_translocase_YajC"/>
</dbReference>
<sequence>MGMLIYIVAIVGMMYFFMIRPARKQQQQRQELMNSVAVGDKVVMISGLHGVVHAIDASLVTINCEGIFLEFERTSIARVLKDTAAEDSQACPEEEEAKEKEVETEVSEQESED</sequence>
<evidence type="ECO:0000256" key="2">
    <source>
        <dbReference type="ARBA" id="ARBA00006742"/>
    </source>
</evidence>
<dbReference type="SMART" id="SM01323">
    <property type="entry name" value="YajC"/>
    <property type="match status" value="1"/>
</dbReference>
<evidence type="ECO:0000313" key="12">
    <source>
        <dbReference type="EMBL" id="KXB34148.1"/>
    </source>
</evidence>
<dbReference type="OrthoDB" id="9800132at2"/>
<dbReference type="Proteomes" id="UP000070422">
    <property type="component" value="Unassembled WGS sequence"/>
</dbReference>
<dbReference type="PATRIC" id="fig|87541.4.peg.1447"/>
<evidence type="ECO:0000256" key="4">
    <source>
        <dbReference type="ARBA" id="ARBA00022475"/>
    </source>
</evidence>
<gene>
    <name evidence="12" type="ORF">HMPREF3187_01461</name>
</gene>
<evidence type="ECO:0000256" key="10">
    <source>
        <dbReference type="SAM" id="MobiDB-lite"/>
    </source>
</evidence>
<dbReference type="GO" id="GO:0005886">
    <property type="term" value="C:plasma membrane"/>
    <property type="evidence" value="ECO:0007669"/>
    <property type="project" value="UniProtKB-SubCell"/>
</dbReference>
<evidence type="ECO:0000313" key="13">
    <source>
        <dbReference type="Proteomes" id="UP000070422"/>
    </source>
</evidence>
<dbReference type="PANTHER" id="PTHR33909">
    <property type="entry name" value="SEC TRANSLOCON ACCESSORY COMPLEX SUBUNIT YAJC"/>
    <property type="match status" value="1"/>
</dbReference>
<dbReference type="GO" id="GO:0015031">
    <property type="term" value="P:protein transport"/>
    <property type="evidence" value="ECO:0007669"/>
    <property type="project" value="UniProtKB-KW"/>
</dbReference>
<comment type="subcellular location">
    <subcellularLocation>
        <location evidence="1">Cell membrane</location>
        <topology evidence="1">Single-pass membrane protein</topology>
    </subcellularLocation>
</comment>
<evidence type="ECO:0000256" key="6">
    <source>
        <dbReference type="ARBA" id="ARBA00022927"/>
    </source>
</evidence>
<dbReference type="NCBIfam" id="TIGR00739">
    <property type="entry name" value="yajC"/>
    <property type="match status" value="1"/>
</dbReference>
<evidence type="ECO:0000256" key="1">
    <source>
        <dbReference type="ARBA" id="ARBA00004162"/>
    </source>
</evidence>
<organism evidence="12 13">
    <name type="scientific">Aerococcus christensenii</name>
    <dbReference type="NCBI Taxonomy" id="87541"/>
    <lineage>
        <taxon>Bacteria</taxon>
        <taxon>Bacillati</taxon>
        <taxon>Bacillota</taxon>
        <taxon>Bacilli</taxon>
        <taxon>Lactobacillales</taxon>
        <taxon>Aerococcaceae</taxon>
        <taxon>Aerococcus</taxon>
    </lineage>
</organism>
<dbReference type="AlphaFoldDB" id="A0A133XT79"/>
<keyword evidence="7 11" id="KW-1133">Transmembrane helix</keyword>
<keyword evidence="9 11" id="KW-0472">Membrane</keyword>
<keyword evidence="3" id="KW-0813">Transport</keyword>
<proteinExistence type="inferred from homology"/>
<accession>A0A133XT79</accession>
<protein>
    <submittedName>
        <fullName evidence="12">Preprotein translocase, YajC subunit</fullName>
    </submittedName>
</protein>
<dbReference type="PANTHER" id="PTHR33909:SF1">
    <property type="entry name" value="SEC TRANSLOCON ACCESSORY COMPLEX SUBUNIT YAJC"/>
    <property type="match status" value="1"/>
</dbReference>
<evidence type="ECO:0000256" key="5">
    <source>
        <dbReference type="ARBA" id="ARBA00022692"/>
    </source>
</evidence>
<name>A0A133XT79_9LACT</name>
<dbReference type="Pfam" id="PF02699">
    <property type="entry name" value="YajC"/>
    <property type="match status" value="1"/>
</dbReference>
<dbReference type="PRINTS" id="PR01853">
    <property type="entry name" value="YAJCTRNLCASE"/>
</dbReference>
<dbReference type="RefSeq" id="WP_060937165.1">
    <property type="nucleotide sequence ID" value="NZ_JASOZP010000012.1"/>
</dbReference>
<keyword evidence="5 11" id="KW-0812">Transmembrane</keyword>
<evidence type="ECO:0000256" key="7">
    <source>
        <dbReference type="ARBA" id="ARBA00022989"/>
    </source>
</evidence>
<keyword evidence="6" id="KW-0653">Protein transport</keyword>
<comment type="similarity">
    <text evidence="2">Belongs to the YajC family.</text>
</comment>
<comment type="caution">
    <text evidence="12">The sequence shown here is derived from an EMBL/GenBank/DDBJ whole genome shotgun (WGS) entry which is preliminary data.</text>
</comment>
<feature type="compositionally biased region" description="Acidic residues" evidence="10">
    <location>
        <begin position="104"/>
        <end position="113"/>
    </location>
</feature>
<keyword evidence="8" id="KW-0811">Translocation</keyword>
<dbReference type="STRING" id="87541.AWM71_05065"/>
<evidence type="ECO:0000256" key="8">
    <source>
        <dbReference type="ARBA" id="ARBA00023010"/>
    </source>
</evidence>
<feature type="region of interest" description="Disordered" evidence="10">
    <location>
        <begin position="85"/>
        <end position="113"/>
    </location>
</feature>
<feature type="transmembrane region" description="Helical" evidence="11">
    <location>
        <begin position="6"/>
        <end position="23"/>
    </location>
</feature>
<reference evidence="12 13" key="1">
    <citation type="submission" date="2016-01" db="EMBL/GenBank/DDBJ databases">
        <authorList>
            <person name="Oliw E.H."/>
        </authorList>
    </citation>
    <scope>NUCLEOTIDE SEQUENCE [LARGE SCALE GENOMIC DNA]</scope>
    <source>
        <strain evidence="12 13">KA00635</strain>
    </source>
</reference>
<evidence type="ECO:0000256" key="9">
    <source>
        <dbReference type="ARBA" id="ARBA00023136"/>
    </source>
</evidence>
<evidence type="ECO:0000256" key="3">
    <source>
        <dbReference type="ARBA" id="ARBA00022448"/>
    </source>
</evidence>
<dbReference type="EMBL" id="LSCQ01000083">
    <property type="protein sequence ID" value="KXB34148.1"/>
    <property type="molecule type" value="Genomic_DNA"/>
</dbReference>